<evidence type="ECO:0000313" key="8">
    <source>
        <dbReference type="EMBL" id="CCE90884.1"/>
    </source>
</evidence>
<evidence type="ECO:0000313" key="9">
    <source>
        <dbReference type="Proteomes" id="UP000005627"/>
    </source>
</evidence>
<feature type="active site" description="Phosphocysteine intermediate" evidence="5">
    <location>
        <position position="114"/>
    </location>
</feature>
<name>G8ZQJ0_TORDE</name>
<dbReference type="InterPro" id="IPR020422">
    <property type="entry name" value="TYR_PHOSPHATASE_DUAL_dom"/>
</dbReference>
<dbReference type="Gene3D" id="3.90.190.10">
    <property type="entry name" value="Protein tyrosine phosphatase superfamily"/>
    <property type="match status" value="1"/>
</dbReference>
<dbReference type="AlphaFoldDB" id="G8ZQJ0"/>
<protein>
    <recommendedName>
        <fullName evidence="2">protein-tyrosine-phosphatase</fullName>
        <ecNumber evidence="2">3.1.3.48</ecNumber>
    </recommendedName>
</protein>
<dbReference type="HOGENOM" id="CLU_023312_0_1_1"/>
<dbReference type="GO" id="GO:0008138">
    <property type="term" value="F:protein tyrosine/serine/threonine phosphatase activity"/>
    <property type="evidence" value="ECO:0007669"/>
    <property type="project" value="InterPro"/>
</dbReference>
<dbReference type="KEGG" id="tdl:TDEL_0B07550"/>
<dbReference type="PROSITE" id="PS00383">
    <property type="entry name" value="TYR_PHOSPHATASE_1"/>
    <property type="match status" value="1"/>
</dbReference>
<dbReference type="OrthoDB" id="2017893at2759"/>
<keyword evidence="9" id="KW-1185">Reference proteome</keyword>
<dbReference type="InterPro" id="IPR029021">
    <property type="entry name" value="Prot-tyrosine_phosphatase-like"/>
</dbReference>
<dbReference type="FunCoup" id="G8ZQJ0">
    <property type="interactions" value="791"/>
</dbReference>
<dbReference type="GO" id="GO:0030476">
    <property type="term" value="P:ascospore wall assembly"/>
    <property type="evidence" value="ECO:0007669"/>
    <property type="project" value="EnsemblFungi"/>
</dbReference>
<dbReference type="EC" id="3.1.3.48" evidence="2"/>
<dbReference type="GO" id="GO:2000786">
    <property type="term" value="P:positive regulation of autophagosome assembly"/>
    <property type="evidence" value="ECO:0007669"/>
    <property type="project" value="EnsemblFungi"/>
</dbReference>
<keyword evidence="3" id="KW-0378">Hydrolase</keyword>
<dbReference type="InParanoid" id="G8ZQJ0"/>
<dbReference type="PROSITE" id="PS50056">
    <property type="entry name" value="TYR_PHOSPHATASE_2"/>
    <property type="match status" value="1"/>
</dbReference>
<dbReference type="InterPro" id="IPR016130">
    <property type="entry name" value="Tyr_Pase_AS"/>
</dbReference>
<dbReference type="SMART" id="SM00404">
    <property type="entry name" value="PTPc_motif"/>
    <property type="match status" value="1"/>
</dbReference>
<dbReference type="InterPro" id="IPR016278">
    <property type="entry name" value="DUSP12"/>
</dbReference>
<dbReference type="GO" id="GO:0000027">
    <property type="term" value="P:ribosomal large subunit assembly"/>
    <property type="evidence" value="ECO:0007669"/>
    <property type="project" value="EnsemblFungi"/>
</dbReference>
<evidence type="ECO:0000259" key="6">
    <source>
        <dbReference type="PROSITE" id="PS50054"/>
    </source>
</evidence>
<evidence type="ECO:0000259" key="7">
    <source>
        <dbReference type="PROSITE" id="PS50056"/>
    </source>
</evidence>
<dbReference type="CDD" id="cd14518">
    <property type="entry name" value="DSP_fungal_YVH1"/>
    <property type="match status" value="1"/>
</dbReference>
<dbReference type="SUPFAM" id="SSF52799">
    <property type="entry name" value="(Phosphotyrosine protein) phosphatases II"/>
    <property type="match status" value="1"/>
</dbReference>
<feature type="domain" description="Tyrosine specific protein phosphatases" evidence="7">
    <location>
        <begin position="92"/>
        <end position="151"/>
    </location>
</feature>
<reference evidence="8 9" key="1">
    <citation type="journal article" date="2011" name="Proc. Natl. Acad. Sci. U.S.A.">
        <title>Evolutionary erosion of yeast sex chromosomes by mating-type switching accidents.</title>
        <authorList>
            <person name="Gordon J.L."/>
            <person name="Armisen D."/>
            <person name="Proux-Wera E."/>
            <person name="Oheigeartaigh S.S."/>
            <person name="Byrne K.P."/>
            <person name="Wolfe K.H."/>
        </authorList>
    </citation>
    <scope>NUCLEOTIDE SEQUENCE [LARGE SCALE GENOMIC DNA]</scope>
    <source>
        <strain evidence="9">ATCC 10662 / CBS 1146 / NBRC 0425 / NCYC 2629 / NRRL Y-866</strain>
    </source>
</reference>
<dbReference type="InterPro" id="IPR000387">
    <property type="entry name" value="Tyr_Pase_dom"/>
</dbReference>
<dbReference type="GeneID" id="11505278"/>
<dbReference type="PANTHER" id="PTHR45848:SF4">
    <property type="entry name" value="DUAL SPECIFICITY PROTEIN PHOSPHATASE 12"/>
    <property type="match status" value="1"/>
</dbReference>
<dbReference type="SMART" id="SM00195">
    <property type="entry name" value="DSPc"/>
    <property type="match status" value="1"/>
</dbReference>
<dbReference type="RefSeq" id="XP_003680095.1">
    <property type="nucleotide sequence ID" value="XM_003680047.1"/>
</dbReference>
<dbReference type="GO" id="GO:0005737">
    <property type="term" value="C:cytoplasm"/>
    <property type="evidence" value="ECO:0007669"/>
    <property type="project" value="EnsemblFungi"/>
</dbReference>
<dbReference type="STRING" id="1076872.G8ZQJ0"/>
<dbReference type="Proteomes" id="UP000005627">
    <property type="component" value="Chromosome 2"/>
</dbReference>
<dbReference type="GO" id="GO:0005634">
    <property type="term" value="C:nucleus"/>
    <property type="evidence" value="ECO:0007669"/>
    <property type="project" value="EnsemblFungi"/>
</dbReference>
<dbReference type="GO" id="GO:0000055">
    <property type="term" value="P:ribosomal large subunit export from nucleus"/>
    <property type="evidence" value="ECO:0007669"/>
    <property type="project" value="EnsemblFungi"/>
</dbReference>
<dbReference type="FunFam" id="3.90.190.10:FF:000116">
    <property type="entry name" value="YVH1p Protein phosphatase"/>
    <property type="match status" value="1"/>
</dbReference>
<comment type="similarity">
    <text evidence="1">Belongs to the protein-tyrosine phosphatase family. Non-receptor class dual specificity subfamily.</text>
</comment>
<evidence type="ECO:0000256" key="1">
    <source>
        <dbReference type="ARBA" id="ARBA00008601"/>
    </source>
</evidence>
<evidence type="ECO:0000256" key="4">
    <source>
        <dbReference type="ARBA" id="ARBA00022912"/>
    </source>
</evidence>
<proteinExistence type="inferred from homology"/>
<evidence type="ECO:0000256" key="5">
    <source>
        <dbReference type="PIRSR" id="PIRSR000941-50"/>
    </source>
</evidence>
<dbReference type="InterPro" id="IPR000340">
    <property type="entry name" value="Dual-sp_phosphatase_cat-dom"/>
</dbReference>
<dbReference type="GO" id="GO:0004725">
    <property type="term" value="F:protein tyrosine phosphatase activity"/>
    <property type="evidence" value="ECO:0007669"/>
    <property type="project" value="UniProtKB-EC"/>
</dbReference>
<dbReference type="InterPro" id="IPR003595">
    <property type="entry name" value="Tyr_Pase_cat"/>
</dbReference>
<keyword evidence="4" id="KW-0904">Protein phosphatase</keyword>
<feature type="domain" description="Tyrosine-protein phosphatase" evidence="6">
    <location>
        <begin position="8"/>
        <end position="170"/>
    </location>
</feature>
<dbReference type="EMBL" id="HE616743">
    <property type="protein sequence ID" value="CCE90884.1"/>
    <property type="molecule type" value="Genomic_DNA"/>
</dbReference>
<dbReference type="GO" id="GO:0006995">
    <property type="term" value="P:cellular response to nitrogen starvation"/>
    <property type="evidence" value="ECO:0007669"/>
    <property type="project" value="EnsemblFungi"/>
</dbReference>
<dbReference type="GO" id="GO:1990275">
    <property type="term" value="F:preribosome binding"/>
    <property type="evidence" value="ECO:0007669"/>
    <property type="project" value="EnsemblFungi"/>
</dbReference>
<dbReference type="eggNOG" id="KOG1716">
    <property type="taxonomic scope" value="Eukaryota"/>
</dbReference>
<gene>
    <name evidence="8" type="primary">TDEL0B07550</name>
    <name evidence="8" type="ORF">TDEL_0B07550</name>
</gene>
<dbReference type="PIRSF" id="PIRSF000941">
    <property type="entry name" value="DUSP12"/>
    <property type="match status" value="1"/>
</dbReference>
<dbReference type="PANTHER" id="PTHR45848">
    <property type="entry name" value="DUAL SPECIFICITY PROTEIN PHOSPHATASE 12 FAMILY MEMBER"/>
    <property type="match status" value="1"/>
</dbReference>
<evidence type="ECO:0000256" key="2">
    <source>
        <dbReference type="ARBA" id="ARBA00013064"/>
    </source>
</evidence>
<dbReference type="Pfam" id="PF00782">
    <property type="entry name" value="DSPc"/>
    <property type="match status" value="1"/>
</dbReference>
<dbReference type="PROSITE" id="PS50054">
    <property type="entry name" value="TYR_PHOSPHATASE_DUAL"/>
    <property type="match status" value="1"/>
</dbReference>
<evidence type="ECO:0000256" key="3">
    <source>
        <dbReference type="ARBA" id="ARBA00022801"/>
    </source>
</evidence>
<sequence>MVVQREADISRILGNIYIGSIQPISEHIPLNAQYNITHILSVIKFQIIPEYLVRKNYTLKNVGIDDDDTTDILQYFNETNKFLDHCLFPNEREYDPAKVDFKRKPQAGAALVHCQAGVSRSAAFVVAYLMYRYGLNLKTALHAVRRKRPSAQPNNNFMEQLAIYEAMGSNEVTNDFQQYKQWRLTNSVKCDPAGLEILSRDDTFKKDEEKDLTKMTPEELSQVKVARCKKCRQRLALSTSFIAHEPPSKESMEGHFIRRAANSHRIIGIQESQSVCSHFFVEPLNWMKEELQGKQELEGKFFCPSCSTKVGGYNWKGSRCSCGKWVIPAIHLRSNKVDQLSLSAQVLSNKTHFDLSQ</sequence>
<accession>G8ZQJ0</accession>
<organism evidence="8 9">
    <name type="scientific">Torulaspora delbrueckii</name>
    <name type="common">Yeast</name>
    <name type="synonym">Candida colliculosa</name>
    <dbReference type="NCBI Taxonomy" id="4950"/>
    <lineage>
        <taxon>Eukaryota</taxon>
        <taxon>Fungi</taxon>
        <taxon>Dikarya</taxon>
        <taxon>Ascomycota</taxon>
        <taxon>Saccharomycotina</taxon>
        <taxon>Saccharomycetes</taxon>
        <taxon>Saccharomycetales</taxon>
        <taxon>Saccharomycetaceae</taxon>
        <taxon>Torulaspora</taxon>
    </lineage>
</organism>